<feature type="transmembrane region" description="Helical" evidence="5">
    <location>
        <begin position="26"/>
        <end position="48"/>
    </location>
</feature>
<keyword evidence="4 5" id="KW-0472">Membrane</keyword>
<feature type="transmembrane region" description="Helical" evidence="5">
    <location>
        <begin position="163"/>
        <end position="183"/>
    </location>
</feature>
<dbReference type="CDD" id="cd09317">
    <property type="entry name" value="TDT_Mae1_like"/>
    <property type="match status" value="1"/>
</dbReference>
<feature type="transmembrane region" description="Helical" evidence="5">
    <location>
        <begin position="309"/>
        <end position="335"/>
    </location>
</feature>
<gene>
    <name evidence="6" type="ORF">D6C78_09589</name>
</gene>
<evidence type="ECO:0000256" key="1">
    <source>
        <dbReference type="ARBA" id="ARBA00004141"/>
    </source>
</evidence>
<dbReference type="InterPro" id="IPR004695">
    <property type="entry name" value="SLAC1/Mae1/Ssu1/TehA"/>
</dbReference>
<feature type="transmembrane region" description="Helical" evidence="5">
    <location>
        <begin position="243"/>
        <end position="271"/>
    </location>
</feature>
<evidence type="ECO:0000256" key="5">
    <source>
        <dbReference type="SAM" id="Phobius"/>
    </source>
</evidence>
<dbReference type="PANTHER" id="PTHR31162:SF0">
    <property type="entry name" value="MALIC ACID TRANSPORT PROTEIN"/>
    <property type="match status" value="1"/>
</dbReference>
<evidence type="ECO:0000256" key="4">
    <source>
        <dbReference type="ARBA" id="ARBA00023136"/>
    </source>
</evidence>
<dbReference type="EMBL" id="QZBZ01000354">
    <property type="protein sequence ID" value="TIA30445.1"/>
    <property type="molecule type" value="Genomic_DNA"/>
</dbReference>
<evidence type="ECO:0000313" key="6">
    <source>
        <dbReference type="EMBL" id="TIA30445.1"/>
    </source>
</evidence>
<dbReference type="GO" id="GO:0016020">
    <property type="term" value="C:membrane"/>
    <property type="evidence" value="ECO:0007669"/>
    <property type="project" value="UniProtKB-SubCell"/>
</dbReference>
<accession>A0A4S8T3K2</accession>
<dbReference type="GO" id="GO:0015140">
    <property type="term" value="F:malate transmembrane transporter activity"/>
    <property type="evidence" value="ECO:0007669"/>
    <property type="project" value="InterPro"/>
</dbReference>
<dbReference type="AlphaFoldDB" id="A0A4S8T3K2"/>
<reference evidence="6 7" key="1">
    <citation type="submission" date="2018-10" db="EMBL/GenBank/DDBJ databases">
        <title>Fifty Aureobasidium pullulans genomes reveal a recombining polyextremotolerant generalist.</title>
        <authorList>
            <person name="Gostincar C."/>
            <person name="Turk M."/>
            <person name="Zajc J."/>
            <person name="Gunde-Cimerman N."/>
        </authorList>
    </citation>
    <scope>NUCLEOTIDE SEQUENCE [LARGE SCALE GENOMIC DNA]</scope>
    <source>
        <strain evidence="6 7">EXF-1645</strain>
    </source>
</reference>
<dbReference type="InterPro" id="IPR030185">
    <property type="entry name" value="Mae1"/>
</dbReference>
<feature type="transmembrane region" description="Helical" evidence="5">
    <location>
        <begin position="130"/>
        <end position="151"/>
    </location>
</feature>
<evidence type="ECO:0000256" key="3">
    <source>
        <dbReference type="ARBA" id="ARBA00022989"/>
    </source>
</evidence>
<proteinExistence type="predicted"/>
<evidence type="ECO:0000313" key="7">
    <source>
        <dbReference type="Proteomes" id="UP000308724"/>
    </source>
</evidence>
<dbReference type="Proteomes" id="UP000308724">
    <property type="component" value="Unassembled WGS sequence"/>
</dbReference>
<feature type="transmembrane region" description="Helical" evidence="5">
    <location>
        <begin position="98"/>
        <end position="118"/>
    </location>
</feature>
<dbReference type="InterPro" id="IPR038665">
    <property type="entry name" value="Voltage-dep_anion_channel_sf"/>
</dbReference>
<keyword evidence="2 5" id="KW-0812">Transmembrane</keyword>
<protein>
    <submittedName>
        <fullName evidence="6">Malic acid transporter</fullName>
    </submittedName>
</protein>
<sequence>MSTGALAVVLGQTPNTFTGLQTIGKIFFILALVLFVAFTAIIITRFILVPQKFLASLHHPVESLFFGSYWVTISLLLNCIQLYGVPNTGPWLVKALEILFWMYVAAVLIVGIGQYYVLFQLERLKVNNAMPAWIFPIYPLLVIGPLAGTIIPSQPHTAAVPIWLAGVMLQGMGWCVALMMYAIYTQRLMVSALPDPSTRPGMYVSVGPAGYTAAALISLGRQAPAVFERKQFFGITSLLVEDVIKVLGIMAGLFLLLFSFWFFCVSTVSVIAGAKQMSFTLNWWAFVFPNAGMTLATIQAGGALSSAGINGLCSALTIALVIMWFFTAIAHILAVRKGQVMWPGKDEDKTMNGIRWGAHAA</sequence>
<comment type="subcellular location">
    <subcellularLocation>
        <location evidence="1">Membrane</location>
        <topology evidence="1">Multi-pass membrane protein</topology>
    </subcellularLocation>
</comment>
<feature type="transmembrane region" description="Helical" evidence="5">
    <location>
        <begin position="283"/>
        <end position="303"/>
    </location>
</feature>
<comment type="caution">
    <text evidence="6">The sequence shown here is derived from an EMBL/GenBank/DDBJ whole genome shotgun (WGS) entry which is preliminary data.</text>
</comment>
<keyword evidence="3 5" id="KW-1133">Transmembrane helix</keyword>
<name>A0A4S8T3K2_AURPU</name>
<feature type="transmembrane region" description="Helical" evidence="5">
    <location>
        <begin position="69"/>
        <end position="86"/>
    </location>
</feature>
<dbReference type="PANTHER" id="PTHR31162">
    <property type="entry name" value="MALIC ACID TRANSPORT PROTEIN-RELATED"/>
    <property type="match status" value="1"/>
</dbReference>
<organism evidence="6 7">
    <name type="scientific">Aureobasidium pullulans</name>
    <name type="common">Black yeast</name>
    <name type="synonym">Pullularia pullulans</name>
    <dbReference type="NCBI Taxonomy" id="5580"/>
    <lineage>
        <taxon>Eukaryota</taxon>
        <taxon>Fungi</taxon>
        <taxon>Dikarya</taxon>
        <taxon>Ascomycota</taxon>
        <taxon>Pezizomycotina</taxon>
        <taxon>Dothideomycetes</taxon>
        <taxon>Dothideomycetidae</taxon>
        <taxon>Dothideales</taxon>
        <taxon>Saccotheciaceae</taxon>
        <taxon>Aureobasidium</taxon>
    </lineage>
</organism>
<dbReference type="Pfam" id="PF03595">
    <property type="entry name" value="SLAC1"/>
    <property type="match status" value="1"/>
</dbReference>
<evidence type="ECO:0000256" key="2">
    <source>
        <dbReference type="ARBA" id="ARBA00022692"/>
    </source>
</evidence>
<dbReference type="Gene3D" id="1.50.10.150">
    <property type="entry name" value="Voltage-dependent anion channel"/>
    <property type="match status" value="1"/>
</dbReference>